<evidence type="ECO:0000256" key="1">
    <source>
        <dbReference type="SAM" id="SignalP"/>
    </source>
</evidence>
<dbReference type="EMBL" id="QUMQ01000001">
    <property type="protein sequence ID" value="REF99001.1"/>
    <property type="molecule type" value="Genomic_DNA"/>
</dbReference>
<organism evidence="3 4">
    <name type="scientific">Asanoa ferruginea</name>
    <dbReference type="NCBI Taxonomy" id="53367"/>
    <lineage>
        <taxon>Bacteria</taxon>
        <taxon>Bacillati</taxon>
        <taxon>Actinomycetota</taxon>
        <taxon>Actinomycetes</taxon>
        <taxon>Micromonosporales</taxon>
        <taxon>Micromonosporaceae</taxon>
        <taxon>Asanoa</taxon>
    </lineage>
</organism>
<dbReference type="InterPro" id="IPR050491">
    <property type="entry name" value="AmpC-like"/>
</dbReference>
<gene>
    <name evidence="3" type="ORF">DFJ67_5027</name>
</gene>
<protein>
    <submittedName>
        <fullName evidence="3">CubicO group peptidase (Beta-lactamase class C family)</fullName>
    </submittedName>
</protein>
<dbReference type="OrthoDB" id="4281716at2"/>
<feature type="signal peptide" evidence="1">
    <location>
        <begin position="1"/>
        <end position="21"/>
    </location>
</feature>
<sequence length="392" mass="42004">MRLRVLPVVLAAALVATTAWVAPAQAAAPTARCVASGPARGTAAQIVGIAESVRRDLGLRAAIVRVTVGGREVVTAAIGDSMTGIPATTDMRFRTGSVGIAYLNILLLQLVDKGVVSLDQPIARWFPNLPRSTKVTLRMLGSNTSGYPDFESYRPFVQRLYADPFQNWTEQEVIDLALARNLWYEPGTNWSYSHANFVILGRILERITRTPSKQLLTRDVLNPLRLSATVINATAAIPDPVLHGYTIERGVFEDSTYWNPSWTTAHGAILTQNICDLATSARAVGAGRLISARSLRTQINPGTVGLGGPTKTCPATICVKQTVEHHYGLGVSVKNGWIQQTPSFAGYSAAQSYLPGKDIAVAVATSRGRTTTETNSAPIIAEKIGALVSSQT</sequence>
<evidence type="ECO:0000259" key="2">
    <source>
        <dbReference type="Pfam" id="PF00144"/>
    </source>
</evidence>
<reference evidence="3 4" key="1">
    <citation type="submission" date="2018-08" db="EMBL/GenBank/DDBJ databases">
        <title>Sequencing the genomes of 1000 actinobacteria strains.</title>
        <authorList>
            <person name="Klenk H.-P."/>
        </authorList>
    </citation>
    <scope>NUCLEOTIDE SEQUENCE [LARGE SCALE GENOMIC DNA]</scope>
    <source>
        <strain evidence="3 4">DSM 44099</strain>
    </source>
</reference>
<name>A0A3D9ZP16_9ACTN</name>
<proteinExistence type="predicted"/>
<dbReference type="Proteomes" id="UP000256913">
    <property type="component" value="Unassembled WGS sequence"/>
</dbReference>
<dbReference type="PANTHER" id="PTHR46825:SF7">
    <property type="entry name" value="D-ALANYL-D-ALANINE CARBOXYPEPTIDASE"/>
    <property type="match status" value="1"/>
</dbReference>
<dbReference type="InterPro" id="IPR001466">
    <property type="entry name" value="Beta-lactam-related"/>
</dbReference>
<evidence type="ECO:0000313" key="3">
    <source>
        <dbReference type="EMBL" id="REF99001.1"/>
    </source>
</evidence>
<comment type="caution">
    <text evidence="3">The sequence shown here is derived from an EMBL/GenBank/DDBJ whole genome shotgun (WGS) entry which is preliminary data.</text>
</comment>
<dbReference type="Gene3D" id="3.40.710.10">
    <property type="entry name" value="DD-peptidase/beta-lactamase superfamily"/>
    <property type="match status" value="1"/>
</dbReference>
<dbReference type="InterPro" id="IPR012338">
    <property type="entry name" value="Beta-lactam/transpept-like"/>
</dbReference>
<dbReference type="Pfam" id="PF00144">
    <property type="entry name" value="Beta-lactamase"/>
    <property type="match status" value="1"/>
</dbReference>
<dbReference type="PANTHER" id="PTHR46825">
    <property type="entry name" value="D-ALANYL-D-ALANINE-CARBOXYPEPTIDASE/ENDOPEPTIDASE AMPH"/>
    <property type="match status" value="1"/>
</dbReference>
<accession>A0A3D9ZP16</accession>
<feature type="domain" description="Beta-lactamase-related" evidence="2">
    <location>
        <begin position="57"/>
        <end position="374"/>
    </location>
</feature>
<dbReference type="AlphaFoldDB" id="A0A3D9ZP16"/>
<dbReference type="SUPFAM" id="SSF56601">
    <property type="entry name" value="beta-lactamase/transpeptidase-like"/>
    <property type="match status" value="1"/>
</dbReference>
<feature type="chain" id="PRO_5017669601" evidence="1">
    <location>
        <begin position="22"/>
        <end position="392"/>
    </location>
</feature>
<evidence type="ECO:0000313" key="4">
    <source>
        <dbReference type="Proteomes" id="UP000256913"/>
    </source>
</evidence>
<keyword evidence="4" id="KW-1185">Reference proteome</keyword>
<dbReference type="RefSeq" id="WP_116070222.1">
    <property type="nucleotide sequence ID" value="NZ_BONB01000004.1"/>
</dbReference>
<keyword evidence="1" id="KW-0732">Signal</keyword>